<feature type="coiled-coil region" evidence="5">
    <location>
        <begin position="386"/>
        <end position="413"/>
    </location>
</feature>
<organism evidence="8 9">
    <name type="scientific">Halarcobacter ebronensis</name>
    <dbReference type="NCBI Taxonomy" id="1462615"/>
    <lineage>
        <taxon>Bacteria</taxon>
        <taxon>Pseudomonadati</taxon>
        <taxon>Campylobacterota</taxon>
        <taxon>Epsilonproteobacteria</taxon>
        <taxon>Campylobacterales</taxon>
        <taxon>Arcobacteraceae</taxon>
        <taxon>Halarcobacter</taxon>
    </lineage>
</organism>
<comment type="subcellular location">
    <subcellularLocation>
        <location evidence="5">Secreted</location>
    </subcellularLocation>
    <subcellularLocation>
        <location evidence="5">Bacterial flagellum</location>
    </subcellularLocation>
</comment>
<reference evidence="8 9" key="1">
    <citation type="submission" date="2017-10" db="EMBL/GenBank/DDBJ databases">
        <title>Genomics of the genus Arcobacter.</title>
        <authorList>
            <person name="Perez-Cataluna A."/>
            <person name="Figueras M.J."/>
        </authorList>
    </citation>
    <scope>NUCLEOTIDE SEQUENCE [LARGE SCALE GENOMIC DNA]</scope>
    <source>
        <strain evidence="8 9">CECT 8993</strain>
    </source>
</reference>
<evidence type="ECO:0000259" key="7">
    <source>
        <dbReference type="Pfam" id="PF07195"/>
    </source>
</evidence>
<feature type="domain" description="Flagellar hook-associated protein 2 N-terminal" evidence="6">
    <location>
        <begin position="18"/>
        <end position="115"/>
    </location>
</feature>
<protein>
    <recommendedName>
        <fullName evidence="5">Flagellar hook-associated protein 2</fullName>
        <shortName evidence="5">HAP2</shortName>
    </recommendedName>
    <alternativeName>
        <fullName evidence="5">Flagellar cap protein</fullName>
    </alternativeName>
</protein>
<dbReference type="GO" id="GO:0071973">
    <property type="term" value="P:bacterial-type flagellum-dependent cell motility"/>
    <property type="evidence" value="ECO:0007669"/>
    <property type="project" value="TreeGrafter"/>
</dbReference>
<dbReference type="GO" id="GO:0009424">
    <property type="term" value="C:bacterial-type flagellum hook"/>
    <property type="evidence" value="ECO:0007669"/>
    <property type="project" value="UniProtKB-UniRule"/>
</dbReference>
<dbReference type="GO" id="GO:0005576">
    <property type="term" value="C:extracellular region"/>
    <property type="evidence" value="ECO:0007669"/>
    <property type="project" value="UniProtKB-SubCell"/>
</dbReference>
<evidence type="ECO:0000256" key="4">
    <source>
        <dbReference type="ARBA" id="ARBA00023143"/>
    </source>
</evidence>
<sequence>MADGILGLGSSGSLELSDELIEKLKTAETTAYVDPIDKDIEEQEAAIDAAGEIEDKISELLKIIEGFDLYTTDTNVFDQVTASTSGTSASFDATDTSNLKPGTIDVEVTQLAKKDVYQSSEITDITSEIGSGTLKITVGSEEYEFNTDGLTYEDLVTQLNYNVNLDASLEQVGDNSYRMVIKSANSGLSNSISISQTSIDLGFGEADAHVQSAQNFVGTIDGISYNMSSNKITMANGLIITAVEEGDSSISITNDDSYISEQIAQMAIVYNELIDLVDKYTTANDDGDIVISDSSALKSIIGDVKSMFYGSYGLEDEENIFVYGISFDKNGHMEIDTSELAEAVTNNYDDLKELFVGYAEKEGIGTKLSTYLDNLDSSDGTLTSFLDNLDDELDDLTESKEEEESRIDTKYQQLAEQFAAYTVIITQMENAFQSLKILMDTNNNDN</sequence>
<evidence type="ECO:0000256" key="3">
    <source>
        <dbReference type="ARBA" id="ARBA00023054"/>
    </source>
</evidence>
<gene>
    <name evidence="8" type="ORF">CRV08_01160</name>
</gene>
<evidence type="ECO:0000256" key="2">
    <source>
        <dbReference type="ARBA" id="ARBA00011255"/>
    </source>
</evidence>
<keyword evidence="8" id="KW-0282">Flagellum</keyword>
<keyword evidence="5" id="KW-0964">Secreted</keyword>
<dbReference type="InterPro" id="IPR010809">
    <property type="entry name" value="FliD_C"/>
</dbReference>
<accession>A0A4Q0YHS4</accession>
<dbReference type="InterPro" id="IPR003481">
    <property type="entry name" value="FliD_N"/>
</dbReference>
<dbReference type="PANTHER" id="PTHR30288:SF0">
    <property type="entry name" value="FLAGELLAR HOOK-ASSOCIATED PROTEIN 2"/>
    <property type="match status" value="1"/>
</dbReference>
<name>A0A4Q0YHS4_9BACT</name>
<comment type="similarity">
    <text evidence="1 5">Belongs to the FliD family.</text>
</comment>
<dbReference type="EMBL" id="PDKJ01000001">
    <property type="protein sequence ID" value="RXJ70202.1"/>
    <property type="molecule type" value="Genomic_DNA"/>
</dbReference>
<evidence type="ECO:0000259" key="6">
    <source>
        <dbReference type="Pfam" id="PF02465"/>
    </source>
</evidence>
<keyword evidence="8" id="KW-0969">Cilium</keyword>
<dbReference type="GO" id="GO:0009421">
    <property type="term" value="C:bacterial-type flagellum filament cap"/>
    <property type="evidence" value="ECO:0007669"/>
    <property type="project" value="InterPro"/>
</dbReference>
<dbReference type="AlphaFoldDB" id="A0A4Q0YHS4"/>
<dbReference type="PANTHER" id="PTHR30288">
    <property type="entry name" value="FLAGELLAR CAP/ASSEMBLY PROTEIN FLID"/>
    <property type="match status" value="1"/>
</dbReference>
<comment type="function">
    <text evidence="5">Required for morphogenesis and for the elongation of the flagellar filament by facilitating polymerization of the flagellin monomers at the tip of growing filament. Forms a capping structure, which prevents flagellin subunits (transported through the central channel of the flagellum) from leaking out without polymerization at the distal end.</text>
</comment>
<evidence type="ECO:0000256" key="1">
    <source>
        <dbReference type="ARBA" id="ARBA00009764"/>
    </source>
</evidence>
<comment type="caution">
    <text evidence="8">The sequence shown here is derived from an EMBL/GenBank/DDBJ whole genome shotgun (WGS) entry which is preliminary data.</text>
</comment>
<evidence type="ECO:0000313" key="9">
    <source>
        <dbReference type="Proteomes" id="UP000290172"/>
    </source>
</evidence>
<keyword evidence="3 5" id="KW-0175">Coiled coil</keyword>
<dbReference type="GO" id="GO:0007155">
    <property type="term" value="P:cell adhesion"/>
    <property type="evidence" value="ECO:0007669"/>
    <property type="project" value="InterPro"/>
</dbReference>
<keyword evidence="8" id="KW-0966">Cell projection</keyword>
<evidence type="ECO:0000313" key="8">
    <source>
        <dbReference type="EMBL" id="RXJ70202.1"/>
    </source>
</evidence>
<dbReference type="Pfam" id="PF02465">
    <property type="entry name" value="FliD_N"/>
    <property type="match status" value="1"/>
</dbReference>
<dbReference type="InterPro" id="IPR040026">
    <property type="entry name" value="FliD"/>
</dbReference>
<comment type="subunit">
    <text evidence="2 5">Homopentamer.</text>
</comment>
<feature type="domain" description="Flagellar hook-associated protein 2 C-terminal" evidence="7">
    <location>
        <begin position="213"/>
        <end position="429"/>
    </location>
</feature>
<dbReference type="RefSeq" id="WP_128978218.1">
    <property type="nucleotide sequence ID" value="NZ_PDKJ01000001.1"/>
</dbReference>
<dbReference type="Proteomes" id="UP000290172">
    <property type="component" value="Unassembled WGS sequence"/>
</dbReference>
<keyword evidence="4 5" id="KW-0975">Bacterial flagellum</keyword>
<evidence type="ECO:0000256" key="5">
    <source>
        <dbReference type="RuleBase" id="RU362066"/>
    </source>
</evidence>
<dbReference type="Pfam" id="PF07195">
    <property type="entry name" value="FliD_C"/>
    <property type="match status" value="1"/>
</dbReference>
<proteinExistence type="inferred from homology"/>